<name>A0ABD1R082_9LAMI</name>
<organism evidence="2 3">
    <name type="scientific">Abeliophyllum distichum</name>
    <dbReference type="NCBI Taxonomy" id="126358"/>
    <lineage>
        <taxon>Eukaryota</taxon>
        <taxon>Viridiplantae</taxon>
        <taxon>Streptophyta</taxon>
        <taxon>Embryophyta</taxon>
        <taxon>Tracheophyta</taxon>
        <taxon>Spermatophyta</taxon>
        <taxon>Magnoliopsida</taxon>
        <taxon>eudicotyledons</taxon>
        <taxon>Gunneridae</taxon>
        <taxon>Pentapetalae</taxon>
        <taxon>asterids</taxon>
        <taxon>lamiids</taxon>
        <taxon>Lamiales</taxon>
        <taxon>Oleaceae</taxon>
        <taxon>Forsythieae</taxon>
        <taxon>Abeliophyllum</taxon>
    </lineage>
</organism>
<protein>
    <recommendedName>
        <fullName evidence="1">Protein ENHANCED DISEASE RESISTANCE 2 C-terminal domain-containing protein</fullName>
    </recommendedName>
</protein>
<proteinExistence type="predicted"/>
<evidence type="ECO:0000259" key="1">
    <source>
        <dbReference type="Pfam" id="PF07059"/>
    </source>
</evidence>
<dbReference type="Proteomes" id="UP001604336">
    <property type="component" value="Unassembled WGS sequence"/>
</dbReference>
<feature type="domain" description="Protein ENHANCED DISEASE RESISTANCE 2 C-terminal" evidence="1">
    <location>
        <begin position="4"/>
        <end position="84"/>
    </location>
</feature>
<dbReference type="InterPro" id="IPR045096">
    <property type="entry name" value="EDR2-like"/>
</dbReference>
<keyword evidence="3" id="KW-1185">Reference proteome</keyword>
<dbReference type="PANTHER" id="PTHR12136:SF91">
    <property type="entry name" value="PROTEIN ENHANCED DISEASE RESISTANCE 2-LIKE"/>
    <property type="match status" value="1"/>
</dbReference>
<dbReference type="PANTHER" id="PTHR12136">
    <property type="entry name" value="ENHANCED DISEASE RESISTANCE-RELATED"/>
    <property type="match status" value="1"/>
</dbReference>
<reference evidence="3" key="1">
    <citation type="submission" date="2024-07" db="EMBL/GenBank/DDBJ databases">
        <title>Two chromosome-level genome assemblies of Korean endemic species Abeliophyllum distichum and Forsythia ovata (Oleaceae).</title>
        <authorList>
            <person name="Jang H."/>
        </authorList>
    </citation>
    <scope>NUCLEOTIDE SEQUENCE [LARGE SCALE GENOMIC DNA]</scope>
</reference>
<evidence type="ECO:0000313" key="3">
    <source>
        <dbReference type="Proteomes" id="UP001604336"/>
    </source>
</evidence>
<dbReference type="AlphaFoldDB" id="A0ABD1R082"/>
<comment type="caution">
    <text evidence="2">The sequence shown here is derived from an EMBL/GenBank/DDBJ whole genome shotgun (WGS) entry which is preliminary data.</text>
</comment>
<dbReference type="InterPro" id="IPR009769">
    <property type="entry name" value="EDR2_C"/>
</dbReference>
<evidence type="ECO:0000313" key="2">
    <source>
        <dbReference type="EMBL" id="KAL2481863.1"/>
    </source>
</evidence>
<gene>
    <name evidence="2" type="ORF">Adt_34829</name>
</gene>
<dbReference type="EMBL" id="JBFOLK010000010">
    <property type="protein sequence ID" value="KAL2481863.1"/>
    <property type="molecule type" value="Genomic_DNA"/>
</dbReference>
<accession>A0ABD1R082</accession>
<sequence length="112" mass="12654">MKTIVENYSACLLGKILNCYYHKRHNYLEIDIDIGSSAIATLILRLALGCVMAVTVDMGFLVEAQLDEDLLRRNYGAVRICQMDVDSATIVNNAMPSRKFLPCEYESENEDE</sequence>
<dbReference type="Pfam" id="PF07059">
    <property type="entry name" value="EDR2_C"/>
    <property type="match status" value="1"/>
</dbReference>